<proteinExistence type="inferred from homology"/>
<accession>A0AAD5INZ8</accession>
<evidence type="ECO:0000256" key="1">
    <source>
        <dbReference type="ARBA" id="ARBA00022723"/>
    </source>
</evidence>
<dbReference type="InterPro" id="IPR026992">
    <property type="entry name" value="DIOX_N"/>
</dbReference>
<reference evidence="6" key="1">
    <citation type="journal article" date="2022" name="Plant J.">
        <title>Strategies of tolerance reflected in two North American maple genomes.</title>
        <authorList>
            <person name="McEvoy S.L."/>
            <person name="Sezen U.U."/>
            <person name="Trouern-Trend A."/>
            <person name="McMahon S.M."/>
            <person name="Schaberg P.G."/>
            <person name="Yang J."/>
            <person name="Wegrzyn J.L."/>
            <person name="Swenson N.G."/>
        </authorList>
    </citation>
    <scope>NUCLEOTIDE SEQUENCE</scope>
    <source>
        <strain evidence="6">91603</strain>
    </source>
</reference>
<evidence type="ECO:0000256" key="3">
    <source>
        <dbReference type="RuleBase" id="RU003682"/>
    </source>
</evidence>
<feature type="domain" description="Fe2OG dioxygenase" evidence="5">
    <location>
        <begin position="159"/>
        <end position="259"/>
    </location>
</feature>
<dbReference type="Pfam" id="PF03171">
    <property type="entry name" value="2OG-FeII_Oxy"/>
    <property type="match status" value="1"/>
</dbReference>
<dbReference type="InterPro" id="IPR027443">
    <property type="entry name" value="IPNS-like_sf"/>
</dbReference>
<dbReference type="PANTHER" id="PTHR47990">
    <property type="entry name" value="2-OXOGLUTARATE (2OG) AND FE(II)-DEPENDENT OXYGENASE SUPERFAMILY PROTEIN-RELATED"/>
    <property type="match status" value="1"/>
</dbReference>
<evidence type="ECO:0000259" key="5">
    <source>
        <dbReference type="PROSITE" id="PS51471"/>
    </source>
</evidence>
<sequence length="317" mass="35922">MSESIPTVDLSPFFGEGGDEDGKKKAKEVISQACSQYGFFQIRNHGVPPELLSRALELSKTFFGFSDDVKLKSSPGSAAPLPTGYSKRPEHAPDKSEYMLMFPPESGFNVYPENPPEFKEVLEDVFTHLTNLGSLIESIINECLGLPPNFLKEYNHDRSWDFMAAHHYFPATETDNNGLTEHEDPNCVTFVFQDQVGGLNVRKNCECEWIPVTPAQDTLVVNIGDVIQVLSNKKFKSATHKVVRPEGKSRFSYAFFYNLHGNNWVEPLSKFTEEIGEAPKYRGFLYKEYQALRMRNKTHPPAKPEDNINITHYAKCQ</sequence>
<gene>
    <name evidence="6" type="ORF">LWI28_003770</name>
</gene>
<dbReference type="SUPFAM" id="SSF51197">
    <property type="entry name" value="Clavaminate synthase-like"/>
    <property type="match status" value="1"/>
</dbReference>
<dbReference type="AlphaFoldDB" id="A0AAD5INZ8"/>
<dbReference type="GO" id="GO:0016491">
    <property type="term" value="F:oxidoreductase activity"/>
    <property type="evidence" value="ECO:0007669"/>
    <property type="project" value="UniProtKB-KW"/>
</dbReference>
<comment type="similarity">
    <text evidence="3">Belongs to the iron/ascorbate-dependent oxidoreductase family.</text>
</comment>
<keyword evidence="1 3" id="KW-0479">Metal-binding</keyword>
<dbReference type="Proteomes" id="UP001064489">
    <property type="component" value="Chromosome 8"/>
</dbReference>
<evidence type="ECO:0000313" key="7">
    <source>
        <dbReference type="Proteomes" id="UP001064489"/>
    </source>
</evidence>
<protein>
    <recommendedName>
        <fullName evidence="5">Fe2OG dioxygenase domain-containing protein</fullName>
    </recommendedName>
</protein>
<organism evidence="6 7">
    <name type="scientific">Acer negundo</name>
    <name type="common">Box elder</name>
    <dbReference type="NCBI Taxonomy" id="4023"/>
    <lineage>
        <taxon>Eukaryota</taxon>
        <taxon>Viridiplantae</taxon>
        <taxon>Streptophyta</taxon>
        <taxon>Embryophyta</taxon>
        <taxon>Tracheophyta</taxon>
        <taxon>Spermatophyta</taxon>
        <taxon>Magnoliopsida</taxon>
        <taxon>eudicotyledons</taxon>
        <taxon>Gunneridae</taxon>
        <taxon>Pentapetalae</taxon>
        <taxon>rosids</taxon>
        <taxon>malvids</taxon>
        <taxon>Sapindales</taxon>
        <taxon>Sapindaceae</taxon>
        <taxon>Hippocastanoideae</taxon>
        <taxon>Acereae</taxon>
        <taxon>Acer</taxon>
    </lineage>
</organism>
<keyword evidence="2 3" id="KW-0408">Iron</keyword>
<dbReference type="InterPro" id="IPR005123">
    <property type="entry name" value="Oxoglu/Fe-dep_dioxygenase_dom"/>
</dbReference>
<comment type="caution">
    <text evidence="6">The sequence shown here is derived from an EMBL/GenBank/DDBJ whole genome shotgun (WGS) entry which is preliminary data.</text>
</comment>
<evidence type="ECO:0000313" key="6">
    <source>
        <dbReference type="EMBL" id="KAI9173608.1"/>
    </source>
</evidence>
<dbReference type="Pfam" id="PF14226">
    <property type="entry name" value="DIOX_N"/>
    <property type="match status" value="1"/>
</dbReference>
<reference evidence="6" key="2">
    <citation type="submission" date="2023-02" db="EMBL/GenBank/DDBJ databases">
        <authorList>
            <person name="Swenson N.G."/>
            <person name="Wegrzyn J.L."/>
            <person name="Mcevoy S.L."/>
        </authorList>
    </citation>
    <scope>NUCLEOTIDE SEQUENCE</scope>
    <source>
        <strain evidence="6">91603</strain>
        <tissue evidence="6">Leaf</tissue>
    </source>
</reference>
<dbReference type="PROSITE" id="PS51471">
    <property type="entry name" value="FE2OG_OXY"/>
    <property type="match status" value="1"/>
</dbReference>
<keyword evidence="7" id="KW-1185">Reference proteome</keyword>
<dbReference type="GO" id="GO:0046872">
    <property type="term" value="F:metal ion binding"/>
    <property type="evidence" value="ECO:0007669"/>
    <property type="project" value="UniProtKB-KW"/>
</dbReference>
<evidence type="ECO:0000256" key="2">
    <source>
        <dbReference type="ARBA" id="ARBA00023004"/>
    </source>
</evidence>
<dbReference type="InterPro" id="IPR050231">
    <property type="entry name" value="Iron_ascorbate_oxido_reductase"/>
</dbReference>
<evidence type="ECO:0000256" key="4">
    <source>
        <dbReference type="SAM" id="MobiDB-lite"/>
    </source>
</evidence>
<dbReference type="InterPro" id="IPR044861">
    <property type="entry name" value="IPNS-like_FE2OG_OXY"/>
</dbReference>
<dbReference type="EMBL" id="JAJSOW010000103">
    <property type="protein sequence ID" value="KAI9173608.1"/>
    <property type="molecule type" value="Genomic_DNA"/>
</dbReference>
<keyword evidence="3" id="KW-0560">Oxidoreductase</keyword>
<dbReference type="Gene3D" id="2.60.120.330">
    <property type="entry name" value="B-lactam Antibiotic, Isopenicillin N Synthase, Chain"/>
    <property type="match status" value="1"/>
</dbReference>
<feature type="region of interest" description="Disordered" evidence="4">
    <location>
        <begin position="1"/>
        <end position="22"/>
    </location>
</feature>
<name>A0AAD5INZ8_ACENE</name>